<protein>
    <recommendedName>
        <fullName evidence="7">NB-ARC domain-containing protein</fullName>
    </recommendedName>
</protein>
<dbReference type="PANTHER" id="PTHR45641">
    <property type="entry name" value="TETRATRICOPEPTIDE REPEAT PROTEIN (AFU_ORTHOLOGUE AFUA_6G03870)"/>
    <property type="match status" value="1"/>
</dbReference>
<dbReference type="Gene3D" id="3.40.50.300">
    <property type="entry name" value="P-loop containing nucleotide triphosphate hydrolases"/>
    <property type="match status" value="1"/>
</dbReference>
<dbReference type="PRINTS" id="PR00364">
    <property type="entry name" value="DISEASERSIST"/>
</dbReference>
<proteinExistence type="predicted"/>
<keyword evidence="2" id="KW-0802">TPR repeat</keyword>
<evidence type="ECO:0000313" key="5">
    <source>
        <dbReference type="EMBL" id="CAG9334114.1"/>
    </source>
</evidence>
<dbReference type="PANTHER" id="PTHR45641:SF19">
    <property type="entry name" value="NEPHROCYSTIN-3"/>
    <property type="match status" value="1"/>
</dbReference>
<dbReference type="InterPro" id="IPR019734">
    <property type="entry name" value="TPR_rpt"/>
</dbReference>
<reference evidence="5" key="1">
    <citation type="submission" date="2021-09" db="EMBL/GenBank/DDBJ databases">
        <authorList>
            <consortium name="AG Swart"/>
            <person name="Singh M."/>
            <person name="Singh A."/>
            <person name="Seah K."/>
            <person name="Emmerich C."/>
        </authorList>
    </citation>
    <scope>NUCLEOTIDE SEQUENCE</scope>
    <source>
        <strain evidence="5">ATCC30299</strain>
    </source>
</reference>
<keyword evidence="6" id="KW-1185">Reference proteome</keyword>
<keyword evidence="3" id="KW-0175">Coiled coil</keyword>
<dbReference type="SMART" id="SM00028">
    <property type="entry name" value="TPR"/>
    <property type="match status" value="6"/>
</dbReference>
<comment type="caution">
    <text evidence="5">The sequence shown here is derived from an EMBL/GenBank/DDBJ whole genome shotgun (WGS) entry which is preliminary data.</text>
</comment>
<gene>
    <name evidence="5" type="ORF">BSTOLATCC_MIC59913</name>
</gene>
<feature type="region of interest" description="Disordered" evidence="4">
    <location>
        <begin position="80"/>
        <end position="133"/>
    </location>
</feature>
<feature type="compositionally biased region" description="Basic and acidic residues" evidence="4">
    <location>
        <begin position="115"/>
        <end position="125"/>
    </location>
</feature>
<dbReference type="SUPFAM" id="SSF52540">
    <property type="entry name" value="P-loop containing nucleoside triphosphate hydrolases"/>
    <property type="match status" value="1"/>
</dbReference>
<evidence type="ECO:0000313" key="6">
    <source>
        <dbReference type="Proteomes" id="UP001162131"/>
    </source>
</evidence>
<accession>A0AAU9K6L7</accession>
<dbReference type="Pfam" id="PF13424">
    <property type="entry name" value="TPR_12"/>
    <property type="match status" value="1"/>
</dbReference>
<dbReference type="SUPFAM" id="SSF48452">
    <property type="entry name" value="TPR-like"/>
    <property type="match status" value="3"/>
</dbReference>
<evidence type="ECO:0008006" key="7">
    <source>
        <dbReference type="Google" id="ProtNLM"/>
    </source>
</evidence>
<organism evidence="5 6">
    <name type="scientific">Blepharisma stoltei</name>
    <dbReference type="NCBI Taxonomy" id="1481888"/>
    <lineage>
        <taxon>Eukaryota</taxon>
        <taxon>Sar</taxon>
        <taxon>Alveolata</taxon>
        <taxon>Ciliophora</taxon>
        <taxon>Postciliodesmatophora</taxon>
        <taxon>Heterotrichea</taxon>
        <taxon>Heterotrichida</taxon>
        <taxon>Blepharismidae</taxon>
        <taxon>Blepharisma</taxon>
    </lineage>
</organism>
<feature type="coiled-coil region" evidence="3">
    <location>
        <begin position="1242"/>
        <end position="1269"/>
    </location>
</feature>
<evidence type="ECO:0000256" key="4">
    <source>
        <dbReference type="SAM" id="MobiDB-lite"/>
    </source>
</evidence>
<dbReference type="InterPro" id="IPR027417">
    <property type="entry name" value="P-loop_NTPase"/>
</dbReference>
<keyword evidence="1" id="KW-0677">Repeat</keyword>
<evidence type="ECO:0000256" key="1">
    <source>
        <dbReference type="ARBA" id="ARBA00022737"/>
    </source>
</evidence>
<sequence length="1484" mass="169496">MGDYIETREGFLIEFNKDKPEHASKVFTKEGVLISPNAKIHIDNPQTKTLNKWNITFYKANNVIVIGKSGLCGGGNCATSNGQKPRKASASIVPPTDRRPSSSIIKPFDNTPTTEDIKEEAKVEEDPGSPAISFKHDERQEEKILGYIDEVFNSFKEGSIEGEIIEKIESIGLPGTVKLYEIGARFLELLTKKVIYKWKKWEIFRERLAKQARRYLGAYMVVSKLIPSFKEEHQMPLQDYVTKIKDLLRICESTYPETTFAVYINSIDQIVTQISSGVPLLPHLSVYIQLMVNELLNETPNVSIGTAKLYIEDSVKKGRSLLSDLIVLAYMEQPKATTNASIELLIKFITKSMKSTWEQIVAILDTVEILILHTQNPDLLEQLNKLSNFRDPDVIDDWRIRAKTIETLIKIKEQTHKFDEEIDLILSQRALQESHPNVKKMFEFSDFYRECLKTYHKRISEEDEDEEEDEEKPIIHPYIQYSGIGRDSEVQLIRNSFGSAQNKIIALVGDSGIGKTALAVKYSQVYNDLYSAILFIPSQSANNISFVFLKLFRKIELHIRDTFDDNIYSIKEYLDNQSKPALLIFDDAENLESIRNFLPNKGHIIVTSSLPEWENIIEVKPILSETCALILSKYTELFNDSILRIAEGMPISLELIGRYINYYKISPEEYKDLHSECKQSLKKIEFQGFSPLELSAATVWKCTANRLSKDHPYFLNFLSCLTFIDVSGISQDIALKVFFHITKISDASKYEVFTYTLNKLGIIIKDEKHRIKIHPFIAKIIVSQTHQTQQLTLALQQIFTQEIGDLDILSTFCITGKASLHIKKLSKYIIGESSLEAGIVFYEKGRYEMKVELNFSEAAQSFNHSIEILTKYNHPDRYQAYYGEAYCNLKLHKTREASDLFTKIIQECKNKDLLLYSKVGICSTLSELGKFNELEKILKSKEILGLTSPDAIFSISQSIIEIGVLNQDFHEILRPYEPIIEDQVSAPENVIVTLIILIKIALGFSFLELYKKCCHYLAYISSLISQPPPMSEELSGLVDYSENLLEPICKIVGTHHDILSDYHILIANFYIACKRSEEALNHLKCALEIRVQRYGLDDLKIAKILYFLSKCCTNKPKAMKYALDAERIIKTTVGEDHLFCAHTCERIGLLHLADSQIPEATEYLEKALEIRQKIVPTSHYECCKSYASLAKLAQNQNQPEEALELYERALNYLLDQPKHLTSDVAQWAYAAFRICRELNNPQKALEFRLKQVEAAKNNIEHNNEETLELLIKTAEFAESMQKYKEAIQCYLDCFEITKEGFDEDETEFLVKAAENYSKIGKSDGFKKCMGQVLEIRKIKFGDRSLEVGKAYNKLAGFYLGASMWNEAILEYESADEIHYCENEKDELAKAQFLCDFGYCQLKLGSDNDAMKHLKESLKIIKGKSGKNSEAAGVCYHYMGLANIKNKQIALIYLEKAFSIFKSTLGESHEKTSEIGKIIADLNKF</sequence>
<dbReference type="EMBL" id="CAJZBQ010000057">
    <property type="protein sequence ID" value="CAG9334114.1"/>
    <property type="molecule type" value="Genomic_DNA"/>
</dbReference>
<dbReference type="Proteomes" id="UP001162131">
    <property type="component" value="Unassembled WGS sequence"/>
</dbReference>
<evidence type="ECO:0000256" key="2">
    <source>
        <dbReference type="ARBA" id="ARBA00022803"/>
    </source>
</evidence>
<dbReference type="InterPro" id="IPR011990">
    <property type="entry name" value="TPR-like_helical_dom_sf"/>
</dbReference>
<evidence type="ECO:0000256" key="3">
    <source>
        <dbReference type="SAM" id="Coils"/>
    </source>
</evidence>
<dbReference type="Gene3D" id="1.25.40.10">
    <property type="entry name" value="Tetratricopeptide repeat domain"/>
    <property type="match status" value="5"/>
</dbReference>
<name>A0AAU9K6L7_9CILI</name>